<name>A0AA40VRB4_9NOST</name>
<dbReference type="EMBL" id="VJXY01000014">
    <property type="protein sequence ID" value="MBD6617024.1"/>
    <property type="molecule type" value="Genomic_DNA"/>
</dbReference>
<sequence length="59" mass="6895">MLIFKPKQLAWAMLLLLGLGYFSAMSHLEINYFLKSLIVFMPIQVGAIVYVTYLRWGER</sequence>
<proteinExistence type="predicted"/>
<gene>
    <name evidence="2" type="ORF">FNW02_14580</name>
</gene>
<keyword evidence="1" id="KW-1133">Transmembrane helix</keyword>
<dbReference type="AlphaFoldDB" id="A0AA40VRB4"/>
<accession>A0AA40VRB4</accession>
<keyword evidence="3" id="KW-1185">Reference proteome</keyword>
<evidence type="ECO:0000313" key="2">
    <source>
        <dbReference type="EMBL" id="MBD6617024.1"/>
    </source>
</evidence>
<keyword evidence="1" id="KW-0472">Membrane</keyword>
<dbReference type="Proteomes" id="UP001165986">
    <property type="component" value="Unassembled WGS sequence"/>
</dbReference>
<comment type="caution">
    <text evidence="2">The sequence shown here is derived from an EMBL/GenBank/DDBJ whole genome shotgun (WGS) entry which is preliminary data.</text>
</comment>
<keyword evidence="1" id="KW-0812">Transmembrane</keyword>
<reference evidence="2" key="1">
    <citation type="submission" date="2019-07" db="EMBL/GenBank/DDBJ databases">
        <title>Toxilogical consequences of a new and cryptic species of cyanobacteria (Komarekiella delphini-convector) recovered from the epidermis of a bottlenose dolphin and 1500 ft. in the air.</title>
        <authorList>
            <person name="Brown A.O."/>
            <person name="Dvorak P."/>
            <person name="Villanueva C.D."/>
            <person name="Foss A.J."/>
            <person name="Garvey A.D."/>
            <person name="Gibson Q.A."/>
            <person name="Johansen J.R."/>
            <person name="Casamatta D.A."/>
        </authorList>
    </citation>
    <scope>NUCLEOTIDE SEQUENCE</scope>
    <source>
        <strain evidence="2">SJRDD-AB1</strain>
    </source>
</reference>
<feature type="transmembrane region" description="Helical" evidence="1">
    <location>
        <begin position="34"/>
        <end position="54"/>
    </location>
</feature>
<evidence type="ECO:0000256" key="1">
    <source>
        <dbReference type="SAM" id="Phobius"/>
    </source>
</evidence>
<organism evidence="2 3">
    <name type="scientific">Komarekiella delphini-convector SJRDD-AB1</name>
    <dbReference type="NCBI Taxonomy" id="2593771"/>
    <lineage>
        <taxon>Bacteria</taxon>
        <taxon>Bacillati</taxon>
        <taxon>Cyanobacteriota</taxon>
        <taxon>Cyanophyceae</taxon>
        <taxon>Nostocales</taxon>
        <taxon>Nostocaceae</taxon>
        <taxon>Komarekiella</taxon>
        <taxon>Komarekiella delphini-convector</taxon>
    </lineage>
</organism>
<evidence type="ECO:0000313" key="3">
    <source>
        <dbReference type="Proteomes" id="UP001165986"/>
    </source>
</evidence>
<protein>
    <submittedName>
        <fullName evidence="2">Uncharacterized protein</fullName>
    </submittedName>
</protein>